<proteinExistence type="predicted"/>
<keyword evidence="1" id="KW-1133">Transmembrane helix</keyword>
<keyword evidence="4" id="KW-1185">Reference proteome</keyword>
<dbReference type="Pfam" id="PF00534">
    <property type="entry name" value="Glycos_transf_1"/>
    <property type="match status" value="1"/>
</dbReference>
<protein>
    <submittedName>
        <fullName evidence="3">Glycosyltransferase</fullName>
    </submittedName>
</protein>
<dbReference type="PANTHER" id="PTHR12526">
    <property type="entry name" value="GLYCOSYLTRANSFERASE"/>
    <property type="match status" value="1"/>
</dbReference>
<dbReference type="RefSeq" id="WP_166537608.1">
    <property type="nucleotide sequence ID" value="NZ_JAABLM010000014.1"/>
</dbReference>
<dbReference type="InterPro" id="IPR001296">
    <property type="entry name" value="Glyco_trans_1"/>
</dbReference>
<gene>
    <name evidence="3" type="ORF">GV828_11305</name>
</gene>
<organism evidence="3 4">
    <name type="scientific">Flavobacterium ichthyis</name>
    <dbReference type="NCBI Taxonomy" id="2698827"/>
    <lineage>
        <taxon>Bacteria</taxon>
        <taxon>Pseudomonadati</taxon>
        <taxon>Bacteroidota</taxon>
        <taxon>Flavobacteriia</taxon>
        <taxon>Flavobacteriales</taxon>
        <taxon>Flavobacteriaceae</taxon>
        <taxon>Flavobacterium</taxon>
    </lineage>
</organism>
<feature type="domain" description="Glycosyl transferase family 1" evidence="2">
    <location>
        <begin position="202"/>
        <end position="357"/>
    </location>
</feature>
<sequence length="388" mass="43830">MKYVLVINQSAELYGADKAILELIENFPNGYTPIVVLHEDGPLKLVLQEMGIEVIHSSVIKIKRGIFNFSYLLQLPFEIIGSLYRIRKSLKGKEIALVHSNAISVFIGAFYSFVFRKKHLWHVHEIIENPEIAAKAYPKIVAFFSNLMVFNSQASYNQFYKYNKKIANRSVVIHNGQNRNVPPTNEEVLREIRSTYFKATSSQTVIGLVGRISRLKGQQVLLGAFQFLVKKYDNVKLVYIGSAPKGQSHYLTALEEKIVENNLENDVEIIDFQEQIWPFYDALDIVVVPSTEPESFGLVATEAMLSNKPVVASDLGGLKEIIVHEKTGYLFEPGNVNELFLALEKLVLSEDLRVKMGLSGNLRVRNNFTANAYATKFKNAYDGLTSTK</sequence>
<feature type="transmembrane region" description="Helical" evidence="1">
    <location>
        <begin position="95"/>
        <end position="114"/>
    </location>
</feature>
<dbReference type="PANTHER" id="PTHR12526:SF627">
    <property type="entry name" value="D-RHAMNOSYLTRANSFERASE WBPZ"/>
    <property type="match status" value="1"/>
</dbReference>
<dbReference type="CDD" id="cd03801">
    <property type="entry name" value="GT4_PimA-like"/>
    <property type="match status" value="1"/>
</dbReference>
<keyword evidence="1" id="KW-0472">Membrane</keyword>
<evidence type="ECO:0000256" key="1">
    <source>
        <dbReference type="SAM" id="Phobius"/>
    </source>
</evidence>
<comment type="caution">
    <text evidence="3">The sequence shown here is derived from an EMBL/GenBank/DDBJ whole genome shotgun (WGS) entry which is preliminary data.</text>
</comment>
<evidence type="ECO:0000259" key="2">
    <source>
        <dbReference type="Pfam" id="PF00534"/>
    </source>
</evidence>
<reference evidence="4" key="1">
    <citation type="submission" date="2020-01" db="EMBL/GenBank/DDBJ databases">
        <title>Sphingomonas sp. strain CSW-10.</title>
        <authorList>
            <person name="Chen W.-M."/>
        </authorList>
    </citation>
    <scope>NUCLEOTIDE SEQUENCE [LARGE SCALE GENOMIC DNA]</scope>
    <source>
        <strain evidence="4">NST-5</strain>
    </source>
</reference>
<dbReference type="SUPFAM" id="SSF53756">
    <property type="entry name" value="UDP-Glycosyltransferase/glycogen phosphorylase"/>
    <property type="match status" value="1"/>
</dbReference>
<dbReference type="EMBL" id="JAABLM010000014">
    <property type="protein sequence ID" value="NBL65787.1"/>
    <property type="molecule type" value="Genomic_DNA"/>
</dbReference>
<evidence type="ECO:0000313" key="3">
    <source>
        <dbReference type="EMBL" id="NBL65787.1"/>
    </source>
</evidence>
<evidence type="ECO:0000313" key="4">
    <source>
        <dbReference type="Proteomes" id="UP000798602"/>
    </source>
</evidence>
<keyword evidence="1" id="KW-0812">Transmembrane</keyword>
<dbReference type="Proteomes" id="UP000798602">
    <property type="component" value="Unassembled WGS sequence"/>
</dbReference>
<name>A0ABW9ZEV0_9FLAO</name>
<accession>A0ABW9ZEV0</accession>
<dbReference type="Gene3D" id="3.40.50.2000">
    <property type="entry name" value="Glycogen Phosphorylase B"/>
    <property type="match status" value="2"/>
</dbReference>